<dbReference type="Pfam" id="PF00400">
    <property type="entry name" value="WD40"/>
    <property type="match status" value="1"/>
</dbReference>
<dbReference type="InterPro" id="IPR015943">
    <property type="entry name" value="WD40/YVTN_repeat-like_dom_sf"/>
</dbReference>
<proteinExistence type="predicted"/>
<dbReference type="Gene3D" id="2.130.10.10">
    <property type="entry name" value="YVTN repeat-like/Quinoprotein amine dehydrogenase"/>
    <property type="match status" value="1"/>
</dbReference>
<feature type="domain" description="DWD hypersensitive to UV-B 1 N-terminal" evidence="2">
    <location>
        <begin position="4"/>
        <end position="347"/>
    </location>
</feature>
<dbReference type="OrthoDB" id="20669at2759"/>
<keyword evidence="4" id="KW-1185">Reference proteome</keyword>
<dbReference type="GO" id="GO:0080008">
    <property type="term" value="C:Cul4-RING E3 ubiquitin ligase complex"/>
    <property type="evidence" value="ECO:0007669"/>
    <property type="project" value="InterPro"/>
</dbReference>
<sequence length="713" mass="80979">MSQEARLQQSRHELCILQLFLDQLKDVDFPPLLDAISETDFSEIDAIDILHESSSVSNGEYILSLMRAVNQKLRVVQLNDLSFGKNFLWDLSCGGFSCKILDLRSSHIQKLNITGKFMQLHTLNLDFSVSLTSFCEHCFTCMPNLMHISLCETRVANLWTTSAALSKLPSLTELRFQNCLCCNDTGPCMEKPSITREDLVFQDSQFFYREETLSRNMIYAADLMPNPNHLENTTEESSDESDVDFPSHQRTLELFPDVLPRVGRQIEPVNEVKTCCYLHTAMVSSGINFTEEERRVAAVKNYVSHHPSPICFEKHYREFMVTSLPRLKVLDNMTIKSTEREIAKCIFSQYYEFLPYNRQRKENLVNILQNREMGAALSQLGRSTNLEQTCRSRKSQSFFSRSISAAKVGSSAWPLLHPLAKYSSISSEERKRFRPRQFEYHPTDSSLMVFGTLDGEIVAINHENGKLVGYLSSTGALNSVLGLCWLKMHPSKLIAGSDSGSLRLYDTCQMPSTMTERCPRADIVTFDEFEQLTSVHVNSTDEQFIASGYSNNVALYDIGSGSRLQVFTDMHRGHINVVKFAHHSPSIFATSSFDRDVKMWDLRQKPLSPCYTASSSRGNVMVCFSPDDHFLLASAVDNEVQQLLAVDGRVHLKFDIATTGSGQNYTRSYYMNGRDYIISGSCDEHVVRICCAQTGRRLKDITLEVIFECKHLY</sequence>
<keyword evidence="1" id="KW-0853">WD repeat</keyword>
<dbReference type="Pfam" id="PF20919">
    <property type="entry name" value="DHU1_N"/>
    <property type="match status" value="1"/>
</dbReference>
<dbReference type="PANTHER" id="PTHR47201">
    <property type="entry name" value="BNAC09G30780D PROTEIN"/>
    <property type="match status" value="1"/>
</dbReference>
<dbReference type="InterPro" id="IPR036322">
    <property type="entry name" value="WD40_repeat_dom_sf"/>
</dbReference>
<dbReference type="InterPro" id="IPR032675">
    <property type="entry name" value="LRR_dom_sf"/>
</dbReference>
<dbReference type="PANTHER" id="PTHR47201:SF1">
    <property type="entry name" value="PROTEIN DWD HYPERSENSITIVE TO UV-B 1"/>
    <property type="match status" value="1"/>
</dbReference>
<evidence type="ECO:0000256" key="1">
    <source>
        <dbReference type="PROSITE-ProRule" id="PRU00221"/>
    </source>
</evidence>
<comment type="caution">
    <text evidence="3">The sequence shown here is derived from an EMBL/GenBank/DDBJ whole genome shotgun (WGS) entry which is preliminary data.</text>
</comment>
<dbReference type="AlphaFoldDB" id="A0A7J7LIN5"/>
<organism evidence="3 4">
    <name type="scientific">Kingdonia uniflora</name>
    <dbReference type="NCBI Taxonomy" id="39325"/>
    <lineage>
        <taxon>Eukaryota</taxon>
        <taxon>Viridiplantae</taxon>
        <taxon>Streptophyta</taxon>
        <taxon>Embryophyta</taxon>
        <taxon>Tracheophyta</taxon>
        <taxon>Spermatophyta</taxon>
        <taxon>Magnoliopsida</taxon>
        <taxon>Ranunculales</taxon>
        <taxon>Circaeasteraceae</taxon>
        <taxon>Kingdonia</taxon>
    </lineage>
</organism>
<evidence type="ECO:0000313" key="3">
    <source>
        <dbReference type="EMBL" id="KAF6142409.1"/>
    </source>
</evidence>
<dbReference type="SUPFAM" id="SSF52047">
    <property type="entry name" value="RNI-like"/>
    <property type="match status" value="1"/>
</dbReference>
<dbReference type="Proteomes" id="UP000541444">
    <property type="component" value="Unassembled WGS sequence"/>
</dbReference>
<gene>
    <name evidence="3" type="ORF">GIB67_033836</name>
</gene>
<evidence type="ECO:0000259" key="2">
    <source>
        <dbReference type="Pfam" id="PF20919"/>
    </source>
</evidence>
<dbReference type="GO" id="GO:0071493">
    <property type="term" value="P:cellular response to UV-B"/>
    <property type="evidence" value="ECO:0007669"/>
    <property type="project" value="InterPro"/>
</dbReference>
<protein>
    <recommendedName>
        <fullName evidence="2">DWD hypersensitive to UV-B 1 N-terminal domain-containing protein</fullName>
    </recommendedName>
</protein>
<dbReference type="Gene3D" id="3.80.10.10">
    <property type="entry name" value="Ribonuclease Inhibitor"/>
    <property type="match status" value="1"/>
</dbReference>
<dbReference type="InterPro" id="IPR048514">
    <property type="entry name" value="DHU1_N"/>
</dbReference>
<feature type="repeat" description="WD" evidence="1">
    <location>
        <begin position="568"/>
        <end position="603"/>
    </location>
</feature>
<evidence type="ECO:0000313" key="4">
    <source>
        <dbReference type="Proteomes" id="UP000541444"/>
    </source>
</evidence>
<dbReference type="EMBL" id="JACGCM010002260">
    <property type="protein sequence ID" value="KAF6142409.1"/>
    <property type="molecule type" value="Genomic_DNA"/>
</dbReference>
<name>A0A7J7LIN5_9MAGN</name>
<dbReference type="InterPro" id="IPR001680">
    <property type="entry name" value="WD40_rpt"/>
</dbReference>
<dbReference type="SMART" id="SM00320">
    <property type="entry name" value="WD40"/>
    <property type="match status" value="3"/>
</dbReference>
<dbReference type="InterPro" id="IPR046377">
    <property type="entry name" value="DHU1"/>
</dbReference>
<dbReference type="PROSITE" id="PS50082">
    <property type="entry name" value="WD_REPEATS_2"/>
    <property type="match status" value="1"/>
</dbReference>
<dbReference type="PROSITE" id="PS50294">
    <property type="entry name" value="WD_REPEATS_REGION"/>
    <property type="match status" value="1"/>
</dbReference>
<dbReference type="SUPFAM" id="SSF50978">
    <property type="entry name" value="WD40 repeat-like"/>
    <property type="match status" value="1"/>
</dbReference>
<reference evidence="3 4" key="1">
    <citation type="journal article" date="2020" name="IScience">
        <title>Genome Sequencing of the Endangered Kingdonia uniflora (Circaeasteraceae, Ranunculales) Reveals Potential Mechanisms of Evolutionary Specialization.</title>
        <authorList>
            <person name="Sun Y."/>
            <person name="Deng T."/>
            <person name="Zhang A."/>
            <person name="Moore M.J."/>
            <person name="Landis J.B."/>
            <person name="Lin N."/>
            <person name="Zhang H."/>
            <person name="Zhang X."/>
            <person name="Huang J."/>
            <person name="Zhang X."/>
            <person name="Sun H."/>
            <person name="Wang H."/>
        </authorList>
    </citation>
    <scope>NUCLEOTIDE SEQUENCE [LARGE SCALE GENOMIC DNA]</scope>
    <source>
        <strain evidence="3">TB1705</strain>
        <tissue evidence="3">Leaf</tissue>
    </source>
</reference>
<accession>A0A7J7LIN5</accession>